<evidence type="ECO:0000313" key="1">
    <source>
        <dbReference type="EMBL" id="KAI4867979.1"/>
    </source>
</evidence>
<reference evidence="1 2" key="1">
    <citation type="journal article" date="2022" name="New Phytol.">
        <title>Ecological generalism drives hyperdiversity of secondary metabolite gene clusters in xylarialean endophytes.</title>
        <authorList>
            <person name="Franco M.E.E."/>
            <person name="Wisecaver J.H."/>
            <person name="Arnold A.E."/>
            <person name="Ju Y.M."/>
            <person name="Slot J.C."/>
            <person name="Ahrendt S."/>
            <person name="Moore L.P."/>
            <person name="Eastman K.E."/>
            <person name="Scott K."/>
            <person name="Konkel Z."/>
            <person name="Mondo S.J."/>
            <person name="Kuo A."/>
            <person name="Hayes R.D."/>
            <person name="Haridas S."/>
            <person name="Andreopoulos B."/>
            <person name="Riley R."/>
            <person name="LaButti K."/>
            <person name="Pangilinan J."/>
            <person name="Lipzen A."/>
            <person name="Amirebrahimi M."/>
            <person name="Yan J."/>
            <person name="Adam C."/>
            <person name="Keymanesh K."/>
            <person name="Ng V."/>
            <person name="Louie K."/>
            <person name="Northen T."/>
            <person name="Drula E."/>
            <person name="Henrissat B."/>
            <person name="Hsieh H.M."/>
            <person name="Youens-Clark K."/>
            <person name="Lutzoni F."/>
            <person name="Miadlikowska J."/>
            <person name="Eastwood D.C."/>
            <person name="Hamelin R.C."/>
            <person name="Grigoriev I.V."/>
            <person name="U'Ren J.M."/>
        </authorList>
    </citation>
    <scope>NUCLEOTIDE SEQUENCE [LARGE SCALE GENOMIC DNA]</scope>
    <source>
        <strain evidence="1 2">CBS 119005</strain>
    </source>
</reference>
<accession>A0ACB9Z9C7</accession>
<name>A0ACB9Z9C7_9PEZI</name>
<evidence type="ECO:0000313" key="2">
    <source>
        <dbReference type="Proteomes" id="UP001497700"/>
    </source>
</evidence>
<dbReference type="Proteomes" id="UP001497700">
    <property type="component" value="Unassembled WGS sequence"/>
</dbReference>
<dbReference type="EMBL" id="MU393442">
    <property type="protein sequence ID" value="KAI4867979.1"/>
    <property type="molecule type" value="Genomic_DNA"/>
</dbReference>
<comment type="caution">
    <text evidence="1">The sequence shown here is derived from an EMBL/GenBank/DDBJ whole genome shotgun (WGS) entry which is preliminary data.</text>
</comment>
<protein>
    <submittedName>
        <fullName evidence="1">Uncharacterized protein</fullName>
    </submittedName>
</protein>
<gene>
    <name evidence="1" type="ORF">F4820DRAFT_171042</name>
</gene>
<sequence>MTRKLPWKRIGNNTPSSPKPAKSTPARQPKSKQDDSDDDQNLIVSSTSTKQLKTSNPAPGSATPNRVARPGSTSPPPEPLSESYMVEGLEHDDIYRMVEDEFLSTAQQYTAHLHAAEYHRLKAASKSQNADTIRDISRPVVGRMTDLVKIKQERKARLQKQKIAAKRAAANKGHTDVDTEDDDQWHGNSLYGLMESPRKQAARLDNLTKVVTSTTRAAAGFDGAKPRLLSSAGSNPSAEKPFSIRPMSRPETKEASETEDDDDDLDRPPPKTHAKPQTPKINLTQNITRDSLPTRQPTKESYSAKQQKQPEPTNNTNSSNDPGGDFLSRLKKRQEERKLNRERRKVAASKAQLAEIADDIIPGFL</sequence>
<organism evidence="1 2">
    <name type="scientific">Hypoxylon rubiginosum</name>
    <dbReference type="NCBI Taxonomy" id="110542"/>
    <lineage>
        <taxon>Eukaryota</taxon>
        <taxon>Fungi</taxon>
        <taxon>Dikarya</taxon>
        <taxon>Ascomycota</taxon>
        <taxon>Pezizomycotina</taxon>
        <taxon>Sordariomycetes</taxon>
        <taxon>Xylariomycetidae</taxon>
        <taxon>Xylariales</taxon>
        <taxon>Hypoxylaceae</taxon>
        <taxon>Hypoxylon</taxon>
    </lineage>
</organism>
<keyword evidence="2" id="KW-1185">Reference proteome</keyword>
<proteinExistence type="predicted"/>